<dbReference type="SUPFAM" id="SSF52151">
    <property type="entry name" value="FabD/lysophospholipase-like"/>
    <property type="match status" value="2"/>
</dbReference>
<dbReference type="Proteomes" id="UP000529795">
    <property type="component" value="Unassembled WGS sequence"/>
</dbReference>
<feature type="transmembrane region" description="Helical" evidence="3">
    <location>
        <begin position="201"/>
        <end position="219"/>
    </location>
</feature>
<feature type="transmembrane region" description="Helical" evidence="3">
    <location>
        <begin position="318"/>
        <end position="340"/>
    </location>
</feature>
<dbReference type="InterPro" id="IPR016035">
    <property type="entry name" value="Acyl_Trfase/lysoPLipase"/>
</dbReference>
<dbReference type="RefSeq" id="WP_183987504.1">
    <property type="nucleotide sequence ID" value="NZ_JACIEV010000024.1"/>
</dbReference>
<gene>
    <name evidence="5" type="ORF">GGQ80_003672</name>
</gene>
<reference evidence="5 6" key="1">
    <citation type="submission" date="2020-08" db="EMBL/GenBank/DDBJ databases">
        <title>Genomic Encyclopedia of Type Strains, Phase IV (KMG-IV): sequencing the most valuable type-strain genomes for metagenomic binning, comparative biology and taxonomic classification.</title>
        <authorList>
            <person name="Goeker M."/>
        </authorList>
    </citation>
    <scope>NUCLEOTIDE SEQUENCE [LARGE SCALE GENOMIC DNA]</scope>
    <source>
        <strain evidence="5 6">YC6723</strain>
    </source>
</reference>
<evidence type="ECO:0000313" key="6">
    <source>
        <dbReference type="Proteomes" id="UP000529795"/>
    </source>
</evidence>
<feature type="compositionally biased region" description="Basic and acidic residues" evidence="2">
    <location>
        <begin position="843"/>
        <end position="855"/>
    </location>
</feature>
<keyword evidence="3" id="KW-0812">Transmembrane</keyword>
<dbReference type="InterPro" id="IPR002641">
    <property type="entry name" value="PNPLA_dom"/>
</dbReference>
<organism evidence="5 6">
    <name type="scientific">Sphingomonas jinjuensis</name>
    <dbReference type="NCBI Taxonomy" id="535907"/>
    <lineage>
        <taxon>Bacteria</taxon>
        <taxon>Pseudomonadati</taxon>
        <taxon>Pseudomonadota</taxon>
        <taxon>Alphaproteobacteria</taxon>
        <taxon>Sphingomonadales</taxon>
        <taxon>Sphingomonadaceae</taxon>
        <taxon>Sphingomonas</taxon>
    </lineage>
</organism>
<feature type="transmembrane region" description="Helical" evidence="3">
    <location>
        <begin position="399"/>
        <end position="422"/>
    </location>
</feature>
<feature type="region of interest" description="Disordered" evidence="2">
    <location>
        <begin position="839"/>
        <end position="875"/>
    </location>
</feature>
<accession>A0A840FJ56</accession>
<dbReference type="Pfam" id="PF01734">
    <property type="entry name" value="Patatin"/>
    <property type="match status" value="1"/>
</dbReference>
<evidence type="ECO:0000256" key="3">
    <source>
        <dbReference type="SAM" id="Phobius"/>
    </source>
</evidence>
<sequence>MQWSVAKGGVVMHADEKGNGFANLIESERGWMGRRPGGPKISEGPRVGIALSGGGIRSATFSLGLLQALSRERLLGRADYLSTVSGGSYIGSFFCSLFVPAANRGDGSKGMARPSFDPQDPLGSELGREAVRRLRDMGRYLTPSGTSDAIYAAAIVLRNWLAIQFVLGMLALLALVTMRLIDTLVPTQLAERAGAFSPTLIAVAIAALTLTAASGTAYWMTRRDRVPCHVLLRMIGNPFTIAIALICAALGTTLPGADVHRTPVVVGWLLLQVGMCALGLYGWAEITRGRLSKGVSAHAARVAAEDRVRTLLSKVMAWAMKMCAATIGLALCDALGGVFLHATQALLRASTADIWTLARRAWPVIVVALPPTMSFVATRSLKSRVPPVDPGDASTRRDWMPTLLVLSGIGLIASWLVLWSAASRALQLWPGSAAMPWLALGLAIENVGQAFCMSFLNLSSLSIFYAARLRRAYIGASSYGNEFTSVRVDDPQDAIGLASYYEGAIPSGAPIHLINITIAETIAAGSNLVARDRKGKPLQLSPAGIAWGGDVPGQMGVGGVDRGEDLPLANWIAISGAAVSAAIGAGTSLGTSILATLANVRLGYWWRAPRGGTATSSSSTLDLSKRSRSVARDVSARLGSTVQGHLVQELQGAFDGERRRRWYLTDGGHFENTGIYALLQRKVPFIVASDNGADPRYRMEDVTRLLVRARSDLGAELSFLDDQALAERLGHRSPMLEWIGSFDRLARTGTGAAKGGPIAALADIRYADDNLGTLLLIKPRLTWKEPPEVLAYRMRPGCSEFPQQTTGDQFFDEEQWEAYRRLGEIAGERLFPARRPADTLWTPRDEMTAPRDTRSFARSSQPSPAQTKSPNEPRAGWKGFSLLSWIRRRPALISA</sequence>
<keyword evidence="6" id="KW-1185">Reference proteome</keyword>
<keyword evidence="3" id="KW-1133">Transmembrane helix</keyword>
<dbReference type="PANTHER" id="PTHR10728:SF40">
    <property type="entry name" value="PATATIN FAMILY PROTEIN"/>
    <property type="match status" value="1"/>
</dbReference>
<feature type="compositionally biased region" description="Polar residues" evidence="2">
    <location>
        <begin position="856"/>
        <end position="870"/>
    </location>
</feature>
<evidence type="ECO:0000313" key="5">
    <source>
        <dbReference type="EMBL" id="MBB4155747.1"/>
    </source>
</evidence>
<name>A0A840FJ56_9SPHN</name>
<feature type="transmembrane region" description="Helical" evidence="3">
    <location>
        <begin position="160"/>
        <end position="181"/>
    </location>
</feature>
<evidence type="ECO:0000259" key="4">
    <source>
        <dbReference type="Pfam" id="PF01734"/>
    </source>
</evidence>
<feature type="domain" description="PNPLA" evidence="4">
    <location>
        <begin position="49"/>
        <end position="101"/>
    </location>
</feature>
<protein>
    <recommendedName>
        <fullName evidence="4">PNPLA domain-containing protein</fullName>
    </recommendedName>
</protein>
<keyword evidence="1" id="KW-0443">Lipid metabolism</keyword>
<dbReference type="Gene3D" id="3.40.1090.10">
    <property type="entry name" value="Cytosolic phospholipase A2 catalytic domain"/>
    <property type="match status" value="2"/>
</dbReference>
<feature type="transmembrane region" description="Helical" evidence="3">
    <location>
        <begin position="360"/>
        <end position="378"/>
    </location>
</feature>
<dbReference type="EMBL" id="JACIEV010000024">
    <property type="protein sequence ID" value="MBB4155747.1"/>
    <property type="molecule type" value="Genomic_DNA"/>
</dbReference>
<dbReference type="GO" id="GO:0005829">
    <property type="term" value="C:cytosol"/>
    <property type="evidence" value="ECO:0007669"/>
    <property type="project" value="TreeGrafter"/>
</dbReference>
<dbReference type="PANTHER" id="PTHR10728">
    <property type="entry name" value="CYTOSOLIC PHOSPHOLIPASE A2"/>
    <property type="match status" value="1"/>
</dbReference>
<feature type="transmembrane region" description="Helical" evidence="3">
    <location>
        <begin position="231"/>
        <end position="253"/>
    </location>
</feature>
<dbReference type="GO" id="GO:0004623">
    <property type="term" value="F:phospholipase A2 activity"/>
    <property type="evidence" value="ECO:0007669"/>
    <property type="project" value="TreeGrafter"/>
</dbReference>
<evidence type="ECO:0000256" key="2">
    <source>
        <dbReference type="SAM" id="MobiDB-lite"/>
    </source>
</evidence>
<dbReference type="GO" id="GO:0046475">
    <property type="term" value="P:glycerophospholipid catabolic process"/>
    <property type="evidence" value="ECO:0007669"/>
    <property type="project" value="TreeGrafter"/>
</dbReference>
<dbReference type="AlphaFoldDB" id="A0A840FJ56"/>
<proteinExistence type="predicted"/>
<evidence type="ECO:0000256" key="1">
    <source>
        <dbReference type="ARBA" id="ARBA00023098"/>
    </source>
</evidence>
<comment type="caution">
    <text evidence="5">The sequence shown here is derived from an EMBL/GenBank/DDBJ whole genome shotgun (WGS) entry which is preliminary data.</text>
</comment>
<keyword evidence="3" id="KW-0472">Membrane</keyword>
<feature type="transmembrane region" description="Helical" evidence="3">
    <location>
        <begin position="265"/>
        <end position="284"/>
    </location>
</feature>